<evidence type="ECO:0000256" key="3">
    <source>
        <dbReference type="ARBA" id="ARBA00023002"/>
    </source>
</evidence>
<comment type="caution">
    <text evidence="4">The sequence shown here is derived from an EMBL/GenBank/DDBJ whole genome shotgun (WGS) entry which is preliminary data.</text>
</comment>
<dbReference type="InterPro" id="IPR003723">
    <property type="entry name" value="Precorrin-6x_reduct"/>
</dbReference>
<protein>
    <submittedName>
        <fullName evidence="4">Cobalt-precorrin-6A reductase</fullName>
        <ecNumber evidence="4">1.3.1.106</ecNumber>
    </submittedName>
</protein>
<keyword evidence="3 4" id="KW-0560">Oxidoreductase</keyword>
<evidence type="ECO:0000313" key="5">
    <source>
        <dbReference type="Proteomes" id="UP001235849"/>
    </source>
</evidence>
<dbReference type="EC" id="1.3.1.106" evidence="4"/>
<comment type="pathway">
    <text evidence="1">Cofactor biosynthesis; adenosylcobalamin biosynthesis.</text>
</comment>
<evidence type="ECO:0000256" key="2">
    <source>
        <dbReference type="ARBA" id="ARBA00022573"/>
    </source>
</evidence>
<reference evidence="4 5" key="1">
    <citation type="submission" date="2023-01" db="EMBL/GenBank/DDBJ databases">
        <title>Novel diversity within Roseofilum (Cyanobacteria; Desertifilaceae) from marine benthic mats with descriptions of four novel species.</title>
        <authorList>
            <person name="Wang Y."/>
            <person name="Berthold D.E."/>
            <person name="Hu J."/>
            <person name="Lefler F.W."/>
            <person name="Laughinghouse H.D. IV."/>
        </authorList>
    </citation>
    <scope>NUCLEOTIDE SEQUENCE [LARGE SCALE GENOMIC DNA]</scope>
    <source>
        <strain evidence="4 5">BLCC-M114</strain>
    </source>
</reference>
<dbReference type="EMBL" id="JAQOSO010000040">
    <property type="protein sequence ID" value="MDJ1174053.1"/>
    <property type="molecule type" value="Genomic_DNA"/>
</dbReference>
<dbReference type="NCBIfam" id="TIGR00715">
    <property type="entry name" value="precor6x_red"/>
    <property type="match status" value="1"/>
</dbReference>
<dbReference type="PANTHER" id="PTHR36925">
    <property type="entry name" value="COBALT-PRECORRIN-6A REDUCTASE"/>
    <property type="match status" value="1"/>
</dbReference>
<dbReference type="PROSITE" id="PS51014">
    <property type="entry name" value="COBK_CBIJ"/>
    <property type="match status" value="1"/>
</dbReference>
<proteinExistence type="predicted"/>
<dbReference type="RefSeq" id="WP_283766393.1">
    <property type="nucleotide sequence ID" value="NZ_JAQOSO010000040.1"/>
</dbReference>
<dbReference type="Proteomes" id="UP001235849">
    <property type="component" value="Unassembled WGS sequence"/>
</dbReference>
<name>A0ABT7B6Y8_9CYAN</name>
<dbReference type="PANTHER" id="PTHR36925:SF1">
    <property type="entry name" value="COBALT-PRECORRIN-6A REDUCTASE"/>
    <property type="match status" value="1"/>
</dbReference>
<sequence>MAKVWLIGGTSESRQLAQGLVEQGLECVVTVTTESARSLYPSCPQLTVKVGKLKASSLDEFRRSHQIGLILDASHPWARQISQQAIAYSEGSKIPYLRYERPPVTASSDSDRNLTLDSFATLLTGEYLTDQRVFLTVGSQRLPLFQPWQHRATLFARVLPSIDSIQVAQEAGFSSDRLIAIRPPVPEALELALWQHWQISLVVTKASGNAGGEAIKRQLCDRLGIPLITITRPKMTYPQQTHDIQEAINFCLHSAI</sequence>
<dbReference type="NCBIfam" id="NF005970">
    <property type="entry name" value="PRK08057.1-4"/>
    <property type="match status" value="1"/>
</dbReference>
<evidence type="ECO:0000313" key="4">
    <source>
        <dbReference type="EMBL" id="MDJ1174053.1"/>
    </source>
</evidence>
<dbReference type="Pfam" id="PF02571">
    <property type="entry name" value="CbiJ"/>
    <property type="match status" value="1"/>
</dbReference>
<dbReference type="GO" id="GO:0016491">
    <property type="term" value="F:oxidoreductase activity"/>
    <property type="evidence" value="ECO:0007669"/>
    <property type="project" value="UniProtKB-KW"/>
</dbReference>
<accession>A0ABT7B6Y8</accession>
<evidence type="ECO:0000256" key="1">
    <source>
        <dbReference type="ARBA" id="ARBA00004953"/>
    </source>
</evidence>
<keyword evidence="2" id="KW-0169">Cobalamin biosynthesis</keyword>
<keyword evidence="5" id="KW-1185">Reference proteome</keyword>
<gene>
    <name evidence="4" type="ORF">PMG25_08100</name>
</gene>
<organism evidence="4 5">
    <name type="scientific">Roseofilum capinflatum BLCC-M114</name>
    <dbReference type="NCBI Taxonomy" id="3022440"/>
    <lineage>
        <taxon>Bacteria</taxon>
        <taxon>Bacillati</taxon>
        <taxon>Cyanobacteriota</taxon>
        <taxon>Cyanophyceae</taxon>
        <taxon>Desertifilales</taxon>
        <taxon>Desertifilaceae</taxon>
        <taxon>Roseofilum</taxon>
        <taxon>Roseofilum capinflatum</taxon>
    </lineage>
</organism>